<gene>
    <name evidence="1" type="ORF">EVAR_19877_1</name>
</gene>
<evidence type="ECO:0000313" key="1">
    <source>
        <dbReference type="EMBL" id="GBP64425.1"/>
    </source>
</evidence>
<reference evidence="1 2" key="1">
    <citation type="journal article" date="2019" name="Commun. Biol.">
        <title>The bagworm genome reveals a unique fibroin gene that provides high tensile strength.</title>
        <authorList>
            <person name="Kono N."/>
            <person name="Nakamura H."/>
            <person name="Ohtoshi R."/>
            <person name="Tomita M."/>
            <person name="Numata K."/>
            <person name="Arakawa K."/>
        </authorList>
    </citation>
    <scope>NUCLEOTIDE SEQUENCE [LARGE SCALE GENOMIC DNA]</scope>
</reference>
<protein>
    <submittedName>
        <fullName evidence="1">Uncharacterized protein</fullName>
    </submittedName>
</protein>
<dbReference type="EMBL" id="BGZK01000897">
    <property type="protein sequence ID" value="GBP64425.1"/>
    <property type="molecule type" value="Genomic_DNA"/>
</dbReference>
<dbReference type="AlphaFoldDB" id="A0A4C1XQE9"/>
<sequence length="105" mass="11492">MKGYPTDNALVGCYVLGKTLGRSADLKVKNETHCFTLLLSIWLIWSELEAQPRLIVGLKPTKKPPEDEVGGLAVLCSQTTSLRQVGDYDNFTERGRTTHVSADGA</sequence>
<organism evidence="1 2">
    <name type="scientific">Eumeta variegata</name>
    <name type="common">Bagworm moth</name>
    <name type="synonym">Eumeta japonica</name>
    <dbReference type="NCBI Taxonomy" id="151549"/>
    <lineage>
        <taxon>Eukaryota</taxon>
        <taxon>Metazoa</taxon>
        <taxon>Ecdysozoa</taxon>
        <taxon>Arthropoda</taxon>
        <taxon>Hexapoda</taxon>
        <taxon>Insecta</taxon>
        <taxon>Pterygota</taxon>
        <taxon>Neoptera</taxon>
        <taxon>Endopterygota</taxon>
        <taxon>Lepidoptera</taxon>
        <taxon>Glossata</taxon>
        <taxon>Ditrysia</taxon>
        <taxon>Tineoidea</taxon>
        <taxon>Psychidae</taxon>
        <taxon>Oiketicinae</taxon>
        <taxon>Eumeta</taxon>
    </lineage>
</organism>
<name>A0A4C1XQE9_EUMVA</name>
<proteinExistence type="predicted"/>
<evidence type="ECO:0000313" key="2">
    <source>
        <dbReference type="Proteomes" id="UP000299102"/>
    </source>
</evidence>
<comment type="caution">
    <text evidence="1">The sequence shown here is derived from an EMBL/GenBank/DDBJ whole genome shotgun (WGS) entry which is preliminary data.</text>
</comment>
<accession>A0A4C1XQE9</accession>
<dbReference type="Proteomes" id="UP000299102">
    <property type="component" value="Unassembled WGS sequence"/>
</dbReference>
<keyword evidence="2" id="KW-1185">Reference proteome</keyword>